<dbReference type="PANTHER" id="PTHR45786">
    <property type="entry name" value="DNA BINDING PROTEIN-LIKE"/>
    <property type="match status" value="1"/>
</dbReference>
<reference evidence="2" key="1">
    <citation type="submission" date="2022-08" db="EMBL/GenBank/DDBJ databases">
        <authorList>
            <consortium name="DOE Joint Genome Institute"/>
            <person name="Min B."/>
            <person name="Riley R."/>
            <person name="Sierra-Patev S."/>
            <person name="Naranjo-Ortiz M."/>
            <person name="Looney B."/>
            <person name="Konkel Z."/>
            <person name="Slot J.C."/>
            <person name="Sakamoto Y."/>
            <person name="Steenwyk J.L."/>
            <person name="Rokas A."/>
            <person name="Carro J."/>
            <person name="Camarero S."/>
            <person name="Ferreira P."/>
            <person name="Molpeceres G."/>
            <person name="Ruiz-Duenas F.J."/>
            <person name="Serrano A."/>
            <person name="Henrissat B."/>
            <person name="Drula E."/>
            <person name="Hughes K.W."/>
            <person name="Mata J.L."/>
            <person name="Ishikawa N.K."/>
            <person name="Vargas-Isla R."/>
            <person name="Ushijima S."/>
            <person name="Smith C.A."/>
            <person name="Ahrendt S."/>
            <person name="Andreopoulos W."/>
            <person name="He G."/>
            <person name="Labutti K."/>
            <person name="Lipzen A."/>
            <person name="Ng V."/>
            <person name="Sandor L."/>
            <person name="Barry K."/>
            <person name="Martinez A.T."/>
            <person name="Xiao Y."/>
            <person name="Gibbons J.G."/>
            <person name="Terashima K."/>
            <person name="Hibbett D.S."/>
            <person name="Grigoriev I.V."/>
        </authorList>
    </citation>
    <scope>NUCLEOTIDE SEQUENCE</scope>
    <source>
        <strain evidence="2">TFB9207</strain>
    </source>
</reference>
<feature type="region of interest" description="Disordered" evidence="1">
    <location>
        <begin position="15"/>
        <end position="51"/>
    </location>
</feature>
<feature type="region of interest" description="Disordered" evidence="1">
    <location>
        <begin position="303"/>
        <end position="447"/>
    </location>
</feature>
<protein>
    <recommendedName>
        <fullName evidence="4">Helitron helicase-like domain-containing protein</fullName>
    </recommendedName>
</protein>
<feature type="region of interest" description="Disordered" evidence="1">
    <location>
        <begin position="164"/>
        <end position="187"/>
    </location>
</feature>
<accession>A0AA38NWK3</accession>
<evidence type="ECO:0000256" key="1">
    <source>
        <dbReference type="SAM" id="MobiDB-lite"/>
    </source>
</evidence>
<gene>
    <name evidence="2" type="ORF">F5878DRAFT_729527</name>
</gene>
<dbReference type="Proteomes" id="UP001163846">
    <property type="component" value="Unassembled WGS sequence"/>
</dbReference>
<keyword evidence="3" id="KW-1185">Reference proteome</keyword>
<feature type="compositionally biased region" description="Polar residues" evidence="1">
    <location>
        <begin position="335"/>
        <end position="347"/>
    </location>
</feature>
<proteinExistence type="predicted"/>
<feature type="compositionally biased region" description="Polar residues" evidence="1">
    <location>
        <begin position="33"/>
        <end position="51"/>
    </location>
</feature>
<evidence type="ECO:0008006" key="4">
    <source>
        <dbReference type="Google" id="ProtNLM"/>
    </source>
</evidence>
<evidence type="ECO:0000313" key="2">
    <source>
        <dbReference type="EMBL" id="KAJ3831950.1"/>
    </source>
</evidence>
<name>A0AA38NWK3_9AGAR</name>
<feature type="compositionally biased region" description="Polar residues" evidence="1">
    <location>
        <begin position="303"/>
        <end position="321"/>
    </location>
</feature>
<sequence length="629" mass="66794">MSQPYYEHARQVLRNKSILEDTNGSPRRRRVLRSTSLNSMSIPTSTSPSGPFPCTSASGASMVSFPTGASPNRASSTLTSIFASPSCASTFASPTRASVSTSSTCKSALVFPTGAFASPTCTSTSACSAFTSGAPTLACACASTSGAPTRTCASTSSAPTRACASTSSAPTRSCASTSSAPTRACASTSSAPTRACASASSAPTRSCASTTISPTSTSISADCALAGSSKRASATSSTGTFSASLSNRLATSSSSAFAVSPVDTVSASSNGFSNAFSKRARYPLQDMDNQRCYSFREATRMNEGNLSSETPLYQNKRSLGQQRRRAREAAEKANAISTSSVSTSNIENAHGTATTSTTQSRRSLGQQRRRARERLERNRSSRSGPSNAPTSILPSPHIQSSPERSQLTPNPCFLHSSPSAEDDPDPPSVHGPNAANEGFNPDYTAFVHMSGSSGAARKPYHEPVQRHDLGRMEYQCQHCKALHWLSERITGSKQTNPQFGMCCKHGEVQIPLLPSPPDYLQLLFTSQDLQAKEFRENIAQYNAALAFTSVGVSTDESVNHHSRGPPVFRIHGELKHWFGSLLPKEGSAPAYAQLYILDPQSALQYRMQRNGNLKRETMEALQTLIRAVN</sequence>
<dbReference type="EMBL" id="MU807145">
    <property type="protein sequence ID" value="KAJ3831950.1"/>
    <property type="molecule type" value="Genomic_DNA"/>
</dbReference>
<feature type="compositionally biased region" description="Polar residues" evidence="1">
    <location>
        <begin position="384"/>
        <end position="409"/>
    </location>
</feature>
<feature type="compositionally biased region" description="Low complexity" evidence="1">
    <location>
        <begin position="351"/>
        <end position="366"/>
    </location>
</feature>
<evidence type="ECO:0000313" key="3">
    <source>
        <dbReference type="Proteomes" id="UP001163846"/>
    </source>
</evidence>
<dbReference type="AlphaFoldDB" id="A0AA38NWK3"/>
<organism evidence="2 3">
    <name type="scientific">Lentinula raphanica</name>
    <dbReference type="NCBI Taxonomy" id="153919"/>
    <lineage>
        <taxon>Eukaryota</taxon>
        <taxon>Fungi</taxon>
        <taxon>Dikarya</taxon>
        <taxon>Basidiomycota</taxon>
        <taxon>Agaricomycotina</taxon>
        <taxon>Agaricomycetes</taxon>
        <taxon>Agaricomycetidae</taxon>
        <taxon>Agaricales</taxon>
        <taxon>Marasmiineae</taxon>
        <taxon>Omphalotaceae</taxon>
        <taxon>Lentinula</taxon>
    </lineage>
</organism>
<dbReference type="PANTHER" id="PTHR45786:SF74">
    <property type="entry name" value="ATP-DEPENDENT DNA HELICASE"/>
    <property type="match status" value="1"/>
</dbReference>
<comment type="caution">
    <text evidence="2">The sequence shown here is derived from an EMBL/GenBank/DDBJ whole genome shotgun (WGS) entry which is preliminary data.</text>
</comment>